<comment type="similarity">
    <text evidence="3">Belongs to the VAM6/VPS39 family.</text>
</comment>
<dbReference type="PROSITE" id="PS50236">
    <property type="entry name" value="CHCR"/>
    <property type="match status" value="1"/>
</dbReference>
<dbReference type="PROSITE" id="PS50219">
    <property type="entry name" value="CNH"/>
    <property type="match status" value="1"/>
</dbReference>
<dbReference type="Pfam" id="PF10367">
    <property type="entry name" value="zf-Vps39_C"/>
    <property type="match status" value="1"/>
</dbReference>
<feature type="region of interest" description="Disordered" evidence="5">
    <location>
        <begin position="476"/>
        <end position="506"/>
    </location>
</feature>
<evidence type="ECO:0000259" key="6">
    <source>
        <dbReference type="PROSITE" id="PS50219"/>
    </source>
</evidence>
<evidence type="ECO:0000313" key="8">
    <source>
        <dbReference type="Proteomes" id="UP001050691"/>
    </source>
</evidence>
<comment type="subcellular location">
    <subcellularLocation>
        <location evidence="1">Endomembrane system</location>
        <topology evidence="1">Peripheral membrane protein</topology>
    </subcellularLocation>
</comment>
<comment type="caution">
    <text evidence="7">The sequence shown here is derived from an EMBL/GenBank/DDBJ whole genome shotgun (WGS) entry which is preliminary data.</text>
</comment>
<feature type="domain" description="CNH" evidence="6">
    <location>
        <begin position="1"/>
        <end position="319"/>
    </location>
</feature>
<keyword evidence="8" id="KW-1185">Reference proteome</keyword>
<dbReference type="InterPro" id="IPR000547">
    <property type="entry name" value="Clathrin_H-chain/VPS_repeat"/>
</dbReference>
<accession>A0AAV5A0J7</accession>
<gene>
    <name evidence="7" type="ORF">Clacol_002355</name>
</gene>
<dbReference type="InterPro" id="IPR019452">
    <property type="entry name" value="VPS39/TGF_beta_rcpt-assoc_1"/>
</dbReference>
<feature type="repeat" description="CHCR" evidence="4">
    <location>
        <begin position="754"/>
        <end position="912"/>
    </location>
</feature>
<dbReference type="GO" id="GO:0034058">
    <property type="term" value="P:endosomal vesicle fusion"/>
    <property type="evidence" value="ECO:0007669"/>
    <property type="project" value="TreeGrafter"/>
</dbReference>
<organism evidence="7 8">
    <name type="scientific">Clathrus columnatus</name>
    <dbReference type="NCBI Taxonomy" id="1419009"/>
    <lineage>
        <taxon>Eukaryota</taxon>
        <taxon>Fungi</taxon>
        <taxon>Dikarya</taxon>
        <taxon>Basidiomycota</taxon>
        <taxon>Agaricomycotina</taxon>
        <taxon>Agaricomycetes</taxon>
        <taxon>Phallomycetidae</taxon>
        <taxon>Phallales</taxon>
        <taxon>Clathraceae</taxon>
        <taxon>Clathrus</taxon>
    </lineage>
</organism>
<feature type="compositionally biased region" description="Polar residues" evidence="5">
    <location>
        <begin position="483"/>
        <end position="492"/>
    </location>
</feature>
<evidence type="ECO:0000256" key="4">
    <source>
        <dbReference type="PROSITE-ProRule" id="PRU01006"/>
    </source>
</evidence>
<evidence type="ECO:0000256" key="3">
    <source>
        <dbReference type="ARBA" id="ARBA00038201"/>
    </source>
</evidence>
<proteinExistence type="inferred from homology"/>
<reference evidence="7" key="1">
    <citation type="submission" date="2021-10" db="EMBL/GenBank/DDBJ databases">
        <title>De novo Genome Assembly of Clathrus columnatus (Basidiomycota, Fungi) Using Illumina and Nanopore Sequence Data.</title>
        <authorList>
            <person name="Ogiso-Tanaka E."/>
            <person name="Itagaki H."/>
            <person name="Hosoya T."/>
            <person name="Hosaka K."/>
        </authorList>
    </citation>
    <scope>NUCLEOTIDE SEQUENCE</scope>
    <source>
        <strain evidence="7">MO-923</strain>
    </source>
</reference>
<name>A0AAV5A0J7_9AGAM</name>
<evidence type="ECO:0000256" key="2">
    <source>
        <dbReference type="ARBA" id="ARBA00023136"/>
    </source>
</evidence>
<dbReference type="InterPro" id="IPR001180">
    <property type="entry name" value="CNH_dom"/>
</dbReference>
<dbReference type="EMBL" id="BPWL01000003">
    <property type="protein sequence ID" value="GJJ08147.1"/>
    <property type="molecule type" value="Genomic_DNA"/>
</dbReference>
<dbReference type="GO" id="GO:0000329">
    <property type="term" value="C:fungal-type vacuole membrane"/>
    <property type="evidence" value="ECO:0007669"/>
    <property type="project" value="TreeGrafter"/>
</dbReference>
<dbReference type="GO" id="GO:0006914">
    <property type="term" value="P:autophagy"/>
    <property type="evidence" value="ECO:0007669"/>
    <property type="project" value="TreeGrafter"/>
</dbReference>
<dbReference type="InterPro" id="IPR019453">
    <property type="entry name" value="VPS39/TGFA1_Znf"/>
</dbReference>
<sequence>MPPFKVHSTGLNGIKERVEAAFIQGDKTEITPIEIKKAFSRRAIEQLGYIKDTSSLVVLSDSLVTLFAFPDLKQATPLSQSRGALTFAINTCIQHISIDSPNASDNPSKGIPTVLTRLVIGCRKKVVVFSWLDGETTTPKELVLPHSPRTIAFVNSNIVCLSYTQTEQVMLSLDKMEIVEIELPITNPATNLGMGAFSGLGGYMTLGLGAKERKPAVVGLEKDEVLVPKDNTGQILGPNGKISRSPNIEWPTPPEENIFIKPYVLTILPPYVGTSKPGTTNAVSTQSSTIQITSTISLLPVQTLNPQSFETSESNVKPSTIRLLFSSQDKSPVYFFSTPIDRTAAAAEGTRLWKLCMQPWTEQIDELVRKSSYSEALALLESIDETLLPDKVNIHSTCISTICLNAFQDSRRKHIKALHAVWMFAEGKYDDAMNTFISLDTNPAKVVALYSDSVAGRLSAPKVQWFDLHGGPSPTGFVESFEPPSQQDTEANASLEDASAPPSITLPQSPTIRNLWRVSRGGPLVSVRKEDDNASIMSSKTREKHESDDLRRSIECLVRFLTDRRPKISGVLSTLNITPAQASEYPSLSSVSVEELLELPNLPLSSLTPDQLLRSAQIVDTALFKSYLVIRRFSLLGSLCRLPNWCDVSEVEQVLKSNGVGSSMLVGALSHVIYAFPSLSQKLTELIDLYNGKKMHDKALTLLREMSADEDDKTDKLGPTISYLQKLGPEYISQIFESSHWVLETDPDMAFDIFTSEETQLPHTKVADYLEDFDPYICIRYLEFLIYEKHDASIEFHERLAESYLKLSLKEKSQNKTGLADEMYSKLVRFIDESQHIQVDRLFGLLPSDDMFEVRAILLGQLGKHEGALEIYVHRLQDYIKAEEYCKRIYHSNAEMKGVFLILLRIYLRAGSVKLLQPALGLISRHGPRLDSIETLNLLPPMIPAQDLKAFLKDALREPIFDTRVVREIWNNRDHQISSALVGLQARRVKITDSRICPQCHKRIGNSVIAVHAPRASDF</sequence>
<evidence type="ECO:0000313" key="7">
    <source>
        <dbReference type="EMBL" id="GJJ08147.1"/>
    </source>
</evidence>
<dbReference type="Pfam" id="PF10366">
    <property type="entry name" value="Vps39_1"/>
    <property type="match status" value="1"/>
</dbReference>
<dbReference type="Pfam" id="PF00780">
    <property type="entry name" value="CNH"/>
    <property type="match status" value="1"/>
</dbReference>
<keyword evidence="2" id="KW-0472">Membrane</keyword>
<dbReference type="AlphaFoldDB" id="A0AAV5A0J7"/>
<dbReference type="GO" id="GO:0012505">
    <property type="term" value="C:endomembrane system"/>
    <property type="evidence" value="ECO:0007669"/>
    <property type="project" value="UniProtKB-SubCell"/>
</dbReference>
<dbReference type="GO" id="GO:0006886">
    <property type="term" value="P:intracellular protein transport"/>
    <property type="evidence" value="ECO:0007669"/>
    <property type="project" value="UniProtKB-UniRule"/>
</dbReference>
<evidence type="ECO:0000256" key="1">
    <source>
        <dbReference type="ARBA" id="ARBA00004184"/>
    </source>
</evidence>
<dbReference type="Proteomes" id="UP001050691">
    <property type="component" value="Unassembled WGS sequence"/>
</dbReference>
<dbReference type="PANTHER" id="PTHR12894">
    <property type="entry name" value="CNH DOMAIN CONTAINING"/>
    <property type="match status" value="1"/>
</dbReference>
<protein>
    <recommendedName>
        <fullName evidence="6">CNH domain-containing protein</fullName>
    </recommendedName>
</protein>
<evidence type="ECO:0000256" key="5">
    <source>
        <dbReference type="SAM" id="MobiDB-lite"/>
    </source>
</evidence>
<dbReference type="InterPro" id="IPR032914">
    <property type="entry name" value="Vam6/VPS39/TRAP1"/>
</dbReference>
<dbReference type="PANTHER" id="PTHR12894:SF49">
    <property type="entry name" value="VAM6_VPS39-LIKE PROTEIN"/>
    <property type="match status" value="1"/>
</dbReference>